<reference evidence="1 2" key="1">
    <citation type="journal article" date="2019" name="Sci. Rep.">
        <title>Orb-weaving spider Araneus ventricosus genome elucidates the spidroin gene catalogue.</title>
        <authorList>
            <person name="Kono N."/>
            <person name="Nakamura H."/>
            <person name="Ohtoshi R."/>
            <person name="Moran D.A.P."/>
            <person name="Shinohara A."/>
            <person name="Yoshida Y."/>
            <person name="Fujiwara M."/>
            <person name="Mori M."/>
            <person name="Tomita M."/>
            <person name="Arakawa K."/>
        </authorList>
    </citation>
    <scope>NUCLEOTIDE SEQUENCE [LARGE SCALE GENOMIC DNA]</scope>
</reference>
<proteinExistence type="predicted"/>
<organism evidence="1 2">
    <name type="scientific">Araneus ventricosus</name>
    <name type="common">Orbweaver spider</name>
    <name type="synonym">Epeira ventricosa</name>
    <dbReference type="NCBI Taxonomy" id="182803"/>
    <lineage>
        <taxon>Eukaryota</taxon>
        <taxon>Metazoa</taxon>
        <taxon>Ecdysozoa</taxon>
        <taxon>Arthropoda</taxon>
        <taxon>Chelicerata</taxon>
        <taxon>Arachnida</taxon>
        <taxon>Araneae</taxon>
        <taxon>Araneomorphae</taxon>
        <taxon>Entelegynae</taxon>
        <taxon>Araneoidea</taxon>
        <taxon>Araneidae</taxon>
        <taxon>Araneus</taxon>
    </lineage>
</organism>
<accession>A0A4Y2N000</accession>
<keyword evidence="2" id="KW-1185">Reference proteome</keyword>
<dbReference type="Proteomes" id="UP000499080">
    <property type="component" value="Unassembled WGS sequence"/>
</dbReference>
<protein>
    <submittedName>
        <fullName evidence="1">Uncharacterized protein</fullName>
    </submittedName>
</protein>
<evidence type="ECO:0000313" key="1">
    <source>
        <dbReference type="EMBL" id="GBN32741.1"/>
    </source>
</evidence>
<dbReference type="EMBL" id="BGPR01008283">
    <property type="protein sequence ID" value="GBN32741.1"/>
    <property type="molecule type" value="Genomic_DNA"/>
</dbReference>
<sequence length="110" mass="12321">MLHTTQIRLFHAKTGRQCENLLRIGAVWSGRLSRSFTIDALHSTQITCRYSTSFHIFNPSISAGHSRPLHSTQIPPLPVIPIPAFSDFLCEAQKPRFPPLLPTPAAFMAR</sequence>
<gene>
    <name evidence="1" type="ORF">AVEN_16557_1</name>
</gene>
<comment type="caution">
    <text evidence="1">The sequence shown here is derived from an EMBL/GenBank/DDBJ whole genome shotgun (WGS) entry which is preliminary data.</text>
</comment>
<evidence type="ECO:0000313" key="2">
    <source>
        <dbReference type="Proteomes" id="UP000499080"/>
    </source>
</evidence>
<name>A0A4Y2N000_ARAVE</name>
<dbReference type="AlphaFoldDB" id="A0A4Y2N000"/>